<name>A0A6A7A8Z2_9PLEO</name>
<proteinExistence type="predicted"/>
<feature type="chain" id="PRO_5025652520" evidence="1">
    <location>
        <begin position="22"/>
        <end position="98"/>
    </location>
</feature>
<evidence type="ECO:0000313" key="2">
    <source>
        <dbReference type="EMBL" id="KAF2829284.1"/>
    </source>
</evidence>
<organism evidence="2 3">
    <name type="scientific">Ophiobolus disseminans</name>
    <dbReference type="NCBI Taxonomy" id="1469910"/>
    <lineage>
        <taxon>Eukaryota</taxon>
        <taxon>Fungi</taxon>
        <taxon>Dikarya</taxon>
        <taxon>Ascomycota</taxon>
        <taxon>Pezizomycotina</taxon>
        <taxon>Dothideomycetes</taxon>
        <taxon>Pleosporomycetidae</taxon>
        <taxon>Pleosporales</taxon>
        <taxon>Pleosporineae</taxon>
        <taxon>Phaeosphaeriaceae</taxon>
        <taxon>Ophiobolus</taxon>
    </lineage>
</organism>
<accession>A0A6A7A8Z2</accession>
<sequence>MVSIKIATIAAVLSSALSVTATNFHVNRGCIFVDGTNVCAPNTISVNDGNAEIEAKLDQPQHCKVTFTWPKDYGDVFFGADNCFYDSNGANINGQCCR</sequence>
<dbReference type="Proteomes" id="UP000799424">
    <property type="component" value="Unassembled WGS sequence"/>
</dbReference>
<evidence type="ECO:0000256" key="1">
    <source>
        <dbReference type="SAM" id="SignalP"/>
    </source>
</evidence>
<dbReference type="AlphaFoldDB" id="A0A6A7A8Z2"/>
<reference evidence="2" key="1">
    <citation type="journal article" date="2020" name="Stud. Mycol.">
        <title>101 Dothideomycetes genomes: a test case for predicting lifestyles and emergence of pathogens.</title>
        <authorList>
            <person name="Haridas S."/>
            <person name="Albert R."/>
            <person name="Binder M."/>
            <person name="Bloem J."/>
            <person name="Labutti K."/>
            <person name="Salamov A."/>
            <person name="Andreopoulos B."/>
            <person name="Baker S."/>
            <person name="Barry K."/>
            <person name="Bills G."/>
            <person name="Bluhm B."/>
            <person name="Cannon C."/>
            <person name="Castanera R."/>
            <person name="Culley D."/>
            <person name="Daum C."/>
            <person name="Ezra D."/>
            <person name="Gonzalez J."/>
            <person name="Henrissat B."/>
            <person name="Kuo A."/>
            <person name="Liang C."/>
            <person name="Lipzen A."/>
            <person name="Lutzoni F."/>
            <person name="Magnuson J."/>
            <person name="Mondo S."/>
            <person name="Nolan M."/>
            <person name="Ohm R."/>
            <person name="Pangilinan J."/>
            <person name="Park H.-J."/>
            <person name="Ramirez L."/>
            <person name="Alfaro M."/>
            <person name="Sun H."/>
            <person name="Tritt A."/>
            <person name="Yoshinaga Y."/>
            <person name="Zwiers L.-H."/>
            <person name="Turgeon B."/>
            <person name="Goodwin S."/>
            <person name="Spatafora J."/>
            <person name="Crous P."/>
            <person name="Grigoriev I."/>
        </authorList>
    </citation>
    <scope>NUCLEOTIDE SEQUENCE</scope>
    <source>
        <strain evidence="2">CBS 113818</strain>
    </source>
</reference>
<feature type="signal peptide" evidence="1">
    <location>
        <begin position="1"/>
        <end position="21"/>
    </location>
</feature>
<keyword evidence="1" id="KW-0732">Signal</keyword>
<keyword evidence="3" id="KW-1185">Reference proteome</keyword>
<evidence type="ECO:0000313" key="3">
    <source>
        <dbReference type="Proteomes" id="UP000799424"/>
    </source>
</evidence>
<gene>
    <name evidence="2" type="ORF">CC86DRAFT_403930</name>
</gene>
<protein>
    <submittedName>
        <fullName evidence="2">Uncharacterized protein</fullName>
    </submittedName>
</protein>
<dbReference type="EMBL" id="MU006221">
    <property type="protein sequence ID" value="KAF2829284.1"/>
    <property type="molecule type" value="Genomic_DNA"/>
</dbReference>
<dbReference type="OrthoDB" id="3027193at2759"/>